<dbReference type="Proteomes" id="UP000597613">
    <property type="component" value="Unassembled WGS sequence"/>
</dbReference>
<evidence type="ECO:0000313" key="2">
    <source>
        <dbReference type="EMBL" id="MBC3941985.1"/>
    </source>
</evidence>
<feature type="chain" id="PRO_5045284123" description="Porin" evidence="1">
    <location>
        <begin position="25"/>
        <end position="247"/>
    </location>
</feature>
<sequence>MNRRLQLASAIGAVTCGLVTPAFAQSGRSATLEVMSEEERRGLSWSEGRAALGGDVRVPVGRFDASARVVTTRDSVRHDGADAVVDLVVGTGWDLGAIQLRTDAIGHVFAGARTKADYVEAGVSASYGYGPLYATLGVIGAPSQRAIGGSNLYLYANANAGIPGTPLTVLAELGHSSGSVRDTFRAERLRPGGSYSNWRLGLEHRRDRLTVGVDYIGTDISGTGDASRFADRRNATDRLIGRLQVSF</sequence>
<evidence type="ECO:0000256" key="1">
    <source>
        <dbReference type="SAM" id="SignalP"/>
    </source>
</evidence>
<evidence type="ECO:0000313" key="3">
    <source>
        <dbReference type="Proteomes" id="UP000597613"/>
    </source>
</evidence>
<evidence type="ECO:0008006" key="4">
    <source>
        <dbReference type="Google" id="ProtNLM"/>
    </source>
</evidence>
<keyword evidence="3" id="KW-1185">Reference proteome</keyword>
<organism evidence="2 3">
    <name type="scientific">Sphingomonas albertensis</name>
    <dbReference type="NCBI Taxonomy" id="2762591"/>
    <lineage>
        <taxon>Bacteria</taxon>
        <taxon>Pseudomonadati</taxon>
        <taxon>Pseudomonadota</taxon>
        <taxon>Alphaproteobacteria</taxon>
        <taxon>Sphingomonadales</taxon>
        <taxon>Sphingomonadaceae</taxon>
        <taxon>Sphingomonas</taxon>
    </lineage>
</organism>
<reference evidence="2 3" key="1">
    <citation type="submission" date="2020-08" db="EMBL/GenBank/DDBJ databases">
        <title>Putative novel bacterial strains isolated from necrotic wheat leaf tissues caused by Xanthomonas translucens.</title>
        <authorList>
            <person name="Tambong J.T."/>
        </authorList>
    </citation>
    <scope>NUCLEOTIDE SEQUENCE [LARGE SCALE GENOMIC DNA]</scope>
    <source>
        <strain evidence="3">DOAB 1063</strain>
    </source>
</reference>
<gene>
    <name evidence="2" type="ORF">H8S47_09880</name>
</gene>
<name>A0ABR7ANF6_9SPHN</name>
<keyword evidence="1" id="KW-0732">Signal</keyword>
<dbReference type="EMBL" id="JACONT010000018">
    <property type="protein sequence ID" value="MBC3941985.1"/>
    <property type="molecule type" value="Genomic_DNA"/>
</dbReference>
<dbReference type="RefSeq" id="WP_187503701.1">
    <property type="nucleotide sequence ID" value="NZ_CP162536.1"/>
</dbReference>
<proteinExistence type="predicted"/>
<protein>
    <recommendedName>
        <fullName evidence="4">Porin</fullName>
    </recommendedName>
</protein>
<dbReference type="Pfam" id="PF09694">
    <property type="entry name" value="Gcw_chp"/>
    <property type="match status" value="1"/>
</dbReference>
<comment type="caution">
    <text evidence="2">The sequence shown here is derived from an EMBL/GenBank/DDBJ whole genome shotgun (WGS) entry which is preliminary data.</text>
</comment>
<dbReference type="InterPro" id="IPR010239">
    <property type="entry name" value="CHP02001"/>
</dbReference>
<feature type="signal peptide" evidence="1">
    <location>
        <begin position="1"/>
        <end position="24"/>
    </location>
</feature>
<accession>A0ABR7ANF6</accession>